<dbReference type="HOGENOM" id="CLU_1530162_0_0_9"/>
<gene>
    <name evidence="1" type="ordered locus">Daud_1174</name>
</gene>
<reference evidence="2" key="1">
    <citation type="submission" date="2007-10" db="EMBL/GenBank/DDBJ databases">
        <title>Complete sequence of chromosome of Desulforudis audaxviator MP104C.</title>
        <authorList>
            <person name="Copeland A."/>
            <person name="Lucas S."/>
            <person name="Lapidus A."/>
            <person name="Barry K."/>
            <person name="Glavina del Rio T."/>
            <person name="Dalin E."/>
            <person name="Tice H."/>
            <person name="Bruce D."/>
            <person name="Pitluck S."/>
            <person name="Lowry S.R."/>
            <person name="Larimer F."/>
            <person name="Land M.L."/>
            <person name="Hauser L."/>
            <person name="Kyrpides N."/>
            <person name="Ivanova N.N."/>
            <person name="Richardson P."/>
        </authorList>
    </citation>
    <scope>NUCLEOTIDE SEQUENCE [LARGE SCALE GENOMIC DNA]</scope>
    <source>
        <strain evidence="2">MP104C</strain>
    </source>
</reference>
<reference evidence="1 2" key="2">
    <citation type="journal article" date="2008" name="Science">
        <title>Environmental genomics reveals a single-species ecosystem deep within Earth.</title>
        <authorList>
            <person name="Chivian D."/>
            <person name="Brodie E.L."/>
            <person name="Alm E.J."/>
            <person name="Culley D.E."/>
            <person name="Dehal P.S."/>
            <person name="Desantis T.Z."/>
            <person name="Gihring T.M."/>
            <person name="Lapidus A."/>
            <person name="Lin L.H."/>
            <person name="Lowry S.R."/>
            <person name="Moser D.P."/>
            <person name="Richardson P.M."/>
            <person name="Southam G."/>
            <person name="Wanger G."/>
            <person name="Pratt L.M."/>
            <person name="Andersen G.L."/>
            <person name="Hazen T.C."/>
            <person name="Brockman F.J."/>
            <person name="Arkin A.P."/>
            <person name="Onstott T.C."/>
        </authorList>
    </citation>
    <scope>NUCLEOTIDE SEQUENCE [LARGE SCALE GENOMIC DNA]</scope>
    <source>
        <strain evidence="1 2">MP104C</strain>
    </source>
</reference>
<evidence type="ECO:0000313" key="2">
    <source>
        <dbReference type="Proteomes" id="UP000008544"/>
    </source>
</evidence>
<evidence type="ECO:0000313" key="1">
    <source>
        <dbReference type="EMBL" id="ACA59685.1"/>
    </source>
</evidence>
<proteinExistence type="predicted"/>
<dbReference type="STRING" id="477974.Daud_1174"/>
<keyword evidence="2" id="KW-1185">Reference proteome</keyword>
<dbReference type="Proteomes" id="UP000008544">
    <property type="component" value="Chromosome"/>
</dbReference>
<protein>
    <submittedName>
        <fullName evidence="1">Uncharacterized protein</fullName>
    </submittedName>
</protein>
<dbReference type="AlphaFoldDB" id="B1I464"/>
<organism evidence="1 2">
    <name type="scientific">Desulforudis audaxviator (strain MP104C)</name>
    <dbReference type="NCBI Taxonomy" id="477974"/>
    <lineage>
        <taxon>Bacteria</taxon>
        <taxon>Bacillati</taxon>
        <taxon>Bacillota</taxon>
        <taxon>Clostridia</taxon>
        <taxon>Thermoanaerobacterales</taxon>
        <taxon>Candidatus Desulforudaceae</taxon>
        <taxon>Candidatus Desulforudis</taxon>
    </lineage>
</organism>
<dbReference type="EMBL" id="CP000860">
    <property type="protein sequence ID" value="ACA59685.1"/>
    <property type="molecule type" value="Genomic_DNA"/>
</dbReference>
<sequence length="175" mass="19353">MKVFYVHNTPLAGLFALDRAAAATGGEGKTRTGSLTFLDHQYRFIYTGRDPEDREVYAVWARADQRLLPRLIGTFCDMFDIGQELYAVHRITVPPDSKLRLAAFCYRIGFYGVGRWLLERLESRRLFPSRSISVDGSGELGDNAGSKGGAGIVRGLGCTGSTAGQHRRRVRAGPR</sequence>
<accession>B1I464</accession>
<dbReference type="KEGG" id="dau:Daud_1174"/>
<name>B1I464_DESAP</name>
<dbReference type="OrthoDB" id="9808814at2"/>
<dbReference type="RefSeq" id="WP_012302271.1">
    <property type="nucleotide sequence ID" value="NC_010424.1"/>
</dbReference>